<evidence type="ECO:0000256" key="1">
    <source>
        <dbReference type="ARBA" id="ARBA00023251"/>
    </source>
</evidence>
<dbReference type="EMBL" id="AUYB01000102">
    <property type="protein sequence ID" value="KZN38048.1"/>
    <property type="molecule type" value="Genomic_DNA"/>
</dbReference>
<name>A0A161XX29_9GAMM</name>
<accession>A0A161XX29</accession>
<dbReference type="SUPFAM" id="SSF54593">
    <property type="entry name" value="Glyoxalase/Bleomycin resistance protein/Dihydroxybiphenyl dioxygenase"/>
    <property type="match status" value="1"/>
</dbReference>
<dbReference type="RefSeq" id="WP_063357797.1">
    <property type="nucleotide sequence ID" value="NZ_AQHB01000046.1"/>
</dbReference>
<evidence type="ECO:0008006" key="4">
    <source>
        <dbReference type="Google" id="ProtNLM"/>
    </source>
</evidence>
<dbReference type="PATRIC" id="fig|1365250.3.peg.2350"/>
<keyword evidence="3" id="KW-1185">Reference proteome</keyword>
<keyword evidence="1" id="KW-0046">Antibiotic resistance</keyword>
<sequence length="119" mass="13637">MHFLAPVPILRSFSEQQAKSFYIDFLEFDLDWEHRLGQNAPLYAQISKGNCIIHLSEHYGDASPGTTLRVEIENLTQYQNLLSAKQFKHARPGINEMPWGLEMPISDPFGNKLIFTQTS</sequence>
<dbReference type="Gene3D" id="3.10.180.10">
    <property type="entry name" value="2,3-Dihydroxybiphenyl 1,2-Dioxygenase, domain 1"/>
    <property type="match status" value="1"/>
</dbReference>
<dbReference type="GO" id="GO:0046677">
    <property type="term" value="P:response to antibiotic"/>
    <property type="evidence" value="ECO:0007669"/>
    <property type="project" value="UniProtKB-KW"/>
</dbReference>
<protein>
    <recommendedName>
        <fullName evidence="4">Glyoxalase</fullName>
    </recommendedName>
</protein>
<comment type="caution">
    <text evidence="2">The sequence shown here is derived from an EMBL/GenBank/DDBJ whole genome shotgun (WGS) entry which is preliminary data.</text>
</comment>
<organism evidence="2 3">
    <name type="scientific">Pseudoalteromonas luteoviolacea DSM 6061</name>
    <dbReference type="NCBI Taxonomy" id="1365250"/>
    <lineage>
        <taxon>Bacteria</taxon>
        <taxon>Pseudomonadati</taxon>
        <taxon>Pseudomonadota</taxon>
        <taxon>Gammaproteobacteria</taxon>
        <taxon>Alteromonadales</taxon>
        <taxon>Pseudoalteromonadaceae</taxon>
        <taxon>Pseudoalteromonas</taxon>
    </lineage>
</organism>
<evidence type="ECO:0000313" key="3">
    <source>
        <dbReference type="Proteomes" id="UP000076643"/>
    </source>
</evidence>
<proteinExistence type="predicted"/>
<dbReference type="Pfam" id="PF19581">
    <property type="entry name" value="Glyoxalase_7"/>
    <property type="match status" value="1"/>
</dbReference>
<reference evidence="2 3" key="1">
    <citation type="submission" date="2013-07" db="EMBL/GenBank/DDBJ databases">
        <title>Comparative Genomic and Metabolomic Analysis of Twelve Strains of Pseudoalteromonas luteoviolacea.</title>
        <authorList>
            <person name="Vynne N.G."/>
            <person name="Mansson M."/>
            <person name="Gram L."/>
        </authorList>
    </citation>
    <scope>NUCLEOTIDE SEQUENCE [LARGE SCALE GENOMIC DNA]</scope>
    <source>
        <strain evidence="2 3">DSM 6061</strain>
    </source>
</reference>
<dbReference type="GeneID" id="57361517"/>
<dbReference type="InterPro" id="IPR000335">
    <property type="entry name" value="Bleomycin-R"/>
</dbReference>
<dbReference type="Proteomes" id="UP000076643">
    <property type="component" value="Unassembled WGS sequence"/>
</dbReference>
<dbReference type="AlphaFoldDB" id="A0A161XX29"/>
<dbReference type="InterPro" id="IPR029068">
    <property type="entry name" value="Glyas_Bleomycin-R_OHBP_Dase"/>
</dbReference>
<gene>
    <name evidence="2" type="ORF">N475_15585</name>
</gene>
<evidence type="ECO:0000313" key="2">
    <source>
        <dbReference type="EMBL" id="KZN38048.1"/>
    </source>
</evidence>